<dbReference type="SUPFAM" id="SSF69572">
    <property type="entry name" value="Activating enzymes of the ubiquitin-like proteins"/>
    <property type="match status" value="1"/>
</dbReference>
<evidence type="ECO:0000313" key="3">
    <source>
        <dbReference type="Proteomes" id="UP000274756"/>
    </source>
</evidence>
<dbReference type="Gene3D" id="3.40.50.720">
    <property type="entry name" value="NAD(P)-binding Rossmann-like Domain"/>
    <property type="match status" value="1"/>
</dbReference>
<dbReference type="WBParaSite" id="DME_0000617401-mRNA-1">
    <property type="protein sequence ID" value="DME_0000617401-mRNA-1"/>
    <property type="gene ID" value="DME_0000617401"/>
</dbReference>
<dbReference type="STRING" id="318479.A0A0N4UFG4"/>
<dbReference type="Proteomes" id="UP000274756">
    <property type="component" value="Unassembled WGS sequence"/>
</dbReference>
<dbReference type="InterPro" id="IPR035985">
    <property type="entry name" value="Ubiquitin-activating_enz"/>
</dbReference>
<dbReference type="OrthoDB" id="10252231at2759"/>
<name>A0A0N4UFG4_DRAME</name>
<evidence type="ECO:0000313" key="4">
    <source>
        <dbReference type="WBParaSite" id="DME_0000617401-mRNA-1"/>
    </source>
</evidence>
<dbReference type="AlphaFoldDB" id="A0A0N4UFG4"/>
<dbReference type="GO" id="GO:0008641">
    <property type="term" value="F:ubiquitin-like modifier activating enzyme activity"/>
    <property type="evidence" value="ECO:0007669"/>
    <property type="project" value="InterPro"/>
</dbReference>
<reference evidence="1 3" key="2">
    <citation type="submission" date="2018-11" db="EMBL/GenBank/DDBJ databases">
        <authorList>
            <consortium name="Pathogen Informatics"/>
        </authorList>
    </citation>
    <scope>NUCLEOTIDE SEQUENCE [LARGE SCALE GENOMIC DNA]</scope>
</reference>
<sequence>MTHSGGETSFSNDGNVNDLTDSEKALYDRQIRLWGFGAQNRFFAGFYPLFNFHCYHCYENFEKLLFCAKACRRKCQILNPNVKLYIDTDSITDKDEEYLKNFNLVILMDQKYSVIKKINEICRKNHVRCVLYVLSHIDFMQFMEKNYTIRFPMWIALQLMKKF</sequence>
<evidence type="ECO:0000313" key="1">
    <source>
        <dbReference type="EMBL" id="VDN51098.1"/>
    </source>
</evidence>
<dbReference type="EMBL" id="UYYG01000013">
    <property type="protein sequence ID" value="VDN51098.1"/>
    <property type="molecule type" value="Genomic_DNA"/>
</dbReference>
<accession>A0A0N4UFG4</accession>
<gene>
    <name evidence="1" type="ORF">DME_LOCUS1071</name>
</gene>
<keyword evidence="3" id="KW-1185">Reference proteome</keyword>
<organism evidence="2 4">
    <name type="scientific">Dracunculus medinensis</name>
    <name type="common">Guinea worm</name>
    <dbReference type="NCBI Taxonomy" id="318479"/>
    <lineage>
        <taxon>Eukaryota</taxon>
        <taxon>Metazoa</taxon>
        <taxon>Ecdysozoa</taxon>
        <taxon>Nematoda</taxon>
        <taxon>Chromadorea</taxon>
        <taxon>Rhabditida</taxon>
        <taxon>Spirurina</taxon>
        <taxon>Dracunculoidea</taxon>
        <taxon>Dracunculidae</taxon>
        <taxon>Dracunculus</taxon>
    </lineage>
</organism>
<dbReference type="Proteomes" id="UP000038040">
    <property type="component" value="Unplaced"/>
</dbReference>
<protein>
    <submittedName>
        <fullName evidence="4">Protein-serine/threonine phosphatase</fullName>
    </submittedName>
</protein>
<proteinExistence type="predicted"/>
<evidence type="ECO:0000313" key="2">
    <source>
        <dbReference type="Proteomes" id="UP000038040"/>
    </source>
</evidence>
<reference evidence="4" key="1">
    <citation type="submission" date="2017-02" db="UniProtKB">
        <authorList>
            <consortium name="WormBaseParasite"/>
        </authorList>
    </citation>
    <scope>IDENTIFICATION</scope>
</reference>